<evidence type="ECO:0000313" key="2">
    <source>
        <dbReference type="EMBL" id="KAE9397817.1"/>
    </source>
</evidence>
<name>A0A6A4HL95_9AGAR</name>
<accession>A0A6A4HL95</accession>
<keyword evidence="3" id="KW-1185">Reference proteome</keyword>
<sequence>KGGESDDEELAVAVAEIAEGVSSATKEQVNSGNFRNCFDFVAVAVGRIQKKGYLSAADAKKFTDYHAAKSALVKQWTDPVTMNACARDGTGCEGKSSKPAAKEAAGKKPGKD</sequence>
<evidence type="ECO:0000256" key="1">
    <source>
        <dbReference type="SAM" id="MobiDB-lite"/>
    </source>
</evidence>
<organism evidence="2 3">
    <name type="scientific">Gymnopus androsaceus JB14</name>
    <dbReference type="NCBI Taxonomy" id="1447944"/>
    <lineage>
        <taxon>Eukaryota</taxon>
        <taxon>Fungi</taxon>
        <taxon>Dikarya</taxon>
        <taxon>Basidiomycota</taxon>
        <taxon>Agaricomycotina</taxon>
        <taxon>Agaricomycetes</taxon>
        <taxon>Agaricomycetidae</taxon>
        <taxon>Agaricales</taxon>
        <taxon>Marasmiineae</taxon>
        <taxon>Omphalotaceae</taxon>
        <taxon>Gymnopus</taxon>
    </lineage>
</organism>
<dbReference type="OrthoDB" id="3064493at2759"/>
<proteinExistence type="predicted"/>
<protein>
    <submittedName>
        <fullName evidence="2">Uncharacterized protein</fullName>
    </submittedName>
</protein>
<dbReference type="Proteomes" id="UP000799118">
    <property type="component" value="Unassembled WGS sequence"/>
</dbReference>
<feature type="compositionally biased region" description="Basic and acidic residues" evidence="1">
    <location>
        <begin position="100"/>
        <end position="112"/>
    </location>
</feature>
<evidence type="ECO:0000313" key="3">
    <source>
        <dbReference type="Proteomes" id="UP000799118"/>
    </source>
</evidence>
<feature type="non-terminal residue" evidence="2">
    <location>
        <position position="1"/>
    </location>
</feature>
<gene>
    <name evidence="2" type="ORF">BT96DRAFT_995513</name>
</gene>
<dbReference type="AlphaFoldDB" id="A0A6A4HL95"/>
<feature type="region of interest" description="Disordered" evidence="1">
    <location>
        <begin position="87"/>
        <end position="112"/>
    </location>
</feature>
<reference evidence="2" key="1">
    <citation type="journal article" date="2019" name="Environ. Microbiol.">
        <title>Fungal ecological strategies reflected in gene transcription - a case study of two litter decomposers.</title>
        <authorList>
            <person name="Barbi F."/>
            <person name="Kohler A."/>
            <person name="Barry K."/>
            <person name="Baskaran P."/>
            <person name="Daum C."/>
            <person name="Fauchery L."/>
            <person name="Ihrmark K."/>
            <person name="Kuo A."/>
            <person name="LaButti K."/>
            <person name="Lipzen A."/>
            <person name="Morin E."/>
            <person name="Grigoriev I.V."/>
            <person name="Henrissat B."/>
            <person name="Lindahl B."/>
            <person name="Martin F."/>
        </authorList>
    </citation>
    <scope>NUCLEOTIDE SEQUENCE</scope>
    <source>
        <strain evidence="2">JB14</strain>
    </source>
</reference>
<dbReference type="EMBL" id="ML769492">
    <property type="protein sequence ID" value="KAE9397817.1"/>
    <property type="molecule type" value="Genomic_DNA"/>
</dbReference>